<comment type="caution">
    <text evidence="6">The sequence shown here is derived from an EMBL/GenBank/DDBJ whole genome shotgun (WGS) entry which is preliminary data.</text>
</comment>
<evidence type="ECO:0000256" key="1">
    <source>
        <dbReference type="ARBA" id="ARBA00022741"/>
    </source>
</evidence>
<dbReference type="InterPro" id="IPR003959">
    <property type="entry name" value="ATPase_AAA_core"/>
</dbReference>
<dbReference type="PROSITE" id="PS00674">
    <property type="entry name" value="AAA"/>
    <property type="match status" value="1"/>
</dbReference>
<dbReference type="InterPro" id="IPR027417">
    <property type="entry name" value="P-loop_NTPase"/>
</dbReference>
<evidence type="ECO:0000256" key="3">
    <source>
        <dbReference type="ARBA" id="ARBA00023054"/>
    </source>
</evidence>
<dbReference type="InterPro" id="IPR003960">
    <property type="entry name" value="ATPase_AAA_CS"/>
</dbReference>
<name>A0A261F1E8_9BIFI</name>
<dbReference type="Gene3D" id="2.40.50.140">
    <property type="entry name" value="Nucleic acid-binding proteins"/>
    <property type="match status" value="2"/>
</dbReference>
<dbReference type="RefSeq" id="WP_094690827.1">
    <property type="nucleotide sequence ID" value="NZ_MWWQ01000005.1"/>
</dbReference>
<accession>A0A261F1E8</accession>
<dbReference type="InterPro" id="IPR022482">
    <property type="entry name" value="Proteasome_ATPase"/>
</dbReference>
<dbReference type="GO" id="GO:0016887">
    <property type="term" value="F:ATP hydrolysis activity"/>
    <property type="evidence" value="ECO:0007669"/>
    <property type="project" value="InterPro"/>
</dbReference>
<reference evidence="6 7" key="1">
    <citation type="journal article" date="2017" name="BMC Genomics">
        <title>Comparative genomic and phylogenomic analyses of the Bifidobacteriaceae family.</title>
        <authorList>
            <person name="Lugli G.A."/>
            <person name="Milani C."/>
            <person name="Turroni F."/>
            <person name="Duranti S."/>
            <person name="Mancabelli L."/>
            <person name="Mangifesta M."/>
            <person name="Ferrario C."/>
            <person name="Modesto M."/>
            <person name="Mattarelli P."/>
            <person name="Jiri K."/>
            <person name="van Sinderen D."/>
            <person name="Ventura M."/>
        </authorList>
    </citation>
    <scope>NUCLEOTIDE SEQUENCE [LARGE SCALE GENOMIC DNA]</scope>
    <source>
        <strain evidence="6 7">DSM 24744</strain>
    </source>
</reference>
<dbReference type="FunFam" id="3.40.50.300:FF:001025">
    <property type="entry name" value="ATPase family, AAA domain-containing 2B"/>
    <property type="match status" value="1"/>
</dbReference>
<evidence type="ECO:0000313" key="6">
    <source>
        <dbReference type="EMBL" id="OZG52908.1"/>
    </source>
</evidence>
<protein>
    <submittedName>
        <fullName evidence="6">AAA family ATPase</fullName>
    </submittedName>
</protein>
<dbReference type="EMBL" id="MWWQ01000005">
    <property type="protein sequence ID" value="OZG52908.1"/>
    <property type="molecule type" value="Genomic_DNA"/>
</dbReference>
<feature type="domain" description="AAA+ ATPase" evidence="5">
    <location>
        <begin position="224"/>
        <end position="378"/>
    </location>
</feature>
<evidence type="ECO:0000313" key="7">
    <source>
        <dbReference type="Proteomes" id="UP000216454"/>
    </source>
</evidence>
<keyword evidence="1 4" id="KW-0547">Nucleotide-binding</keyword>
<evidence type="ECO:0000259" key="5">
    <source>
        <dbReference type="SMART" id="SM00382"/>
    </source>
</evidence>
<gene>
    <name evidence="6" type="ORF">PSSU_0526</name>
</gene>
<dbReference type="GO" id="GO:0010498">
    <property type="term" value="P:proteasomal protein catabolic process"/>
    <property type="evidence" value="ECO:0007669"/>
    <property type="project" value="InterPro"/>
</dbReference>
<sequence>MVDRVEDLAEQLDALRERNHALAAALTKAGKELSDARTRLNDLAHPPMTYAMFIRVDEAKIDRGEQKATAEVAQGTRRMIVVVSPQVRVDRLQPGEEVLLNDSLVLVRACGMPRAGSVRRVKGLLGAGRLVLEDSAGGRSVALRGAALTDLDIAVGDDVMVDSTGAYAVETLPREDVDDLVLEEAPDVTFDDIGGLDRQIERIRDAVEMPFLHRDLYEHYGLRPPQGVLLYGPPGNGKTLIAKAIAHSLSQGFGDSGRAGVVPGVFLSVKGPEILSKYVGEAERIMRLVFARARERAAQGVPVIVFIDEMDSLLRTRGSGVSSDVETTLVPQFLSELDGIEALHNVVVIGASNRVDMIDPAVLRPGRLDVKVRIDRPDRSAAADILGRYITSDLPIAQGETVEGLIDAVVDDVYEKSHRRHICAVYNSEGVRHDVFLTELASGAMLRSIVDRAKMSALKRSLGQDEAAALTKRDLLEAVQQEFVESSDAASQAYTSQNVKQWARIAGIGDDVAQVVLSSGDTVPTGGGASFTEDGGIK</sequence>
<evidence type="ECO:0000256" key="2">
    <source>
        <dbReference type="ARBA" id="ARBA00022840"/>
    </source>
</evidence>
<proteinExistence type="inferred from homology"/>
<dbReference type="InterPro" id="IPR032501">
    <property type="entry name" value="Prot_ATP_ID_OB_2nd"/>
</dbReference>
<dbReference type="InterPro" id="IPR003593">
    <property type="entry name" value="AAA+_ATPase"/>
</dbReference>
<dbReference type="NCBIfam" id="TIGR03689">
    <property type="entry name" value="pup_AAA"/>
    <property type="match status" value="1"/>
</dbReference>
<keyword evidence="3" id="KW-0175">Coiled coil</keyword>
<dbReference type="GO" id="GO:0005524">
    <property type="term" value="F:ATP binding"/>
    <property type="evidence" value="ECO:0007669"/>
    <property type="project" value="UniProtKB-KW"/>
</dbReference>
<dbReference type="Pfam" id="PF00004">
    <property type="entry name" value="AAA"/>
    <property type="match status" value="1"/>
</dbReference>
<dbReference type="InterPro" id="IPR012340">
    <property type="entry name" value="NA-bd_OB-fold"/>
</dbReference>
<dbReference type="SUPFAM" id="SSF52540">
    <property type="entry name" value="P-loop containing nucleoside triphosphate hydrolases"/>
    <property type="match status" value="1"/>
</dbReference>
<dbReference type="InterPro" id="IPR050168">
    <property type="entry name" value="AAA_ATPase_domain"/>
</dbReference>
<dbReference type="AlphaFoldDB" id="A0A261F1E8"/>
<dbReference type="Gene3D" id="3.40.50.300">
    <property type="entry name" value="P-loop containing nucleotide triphosphate hydrolases"/>
    <property type="match status" value="1"/>
</dbReference>
<dbReference type="Pfam" id="PF17758">
    <property type="entry name" value="Prot_ATP_ID_OB_N"/>
    <property type="match status" value="1"/>
</dbReference>
<keyword evidence="2 4" id="KW-0067">ATP-binding</keyword>
<comment type="similarity">
    <text evidence="4">Belongs to the AAA ATPase family.</text>
</comment>
<organism evidence="6 7">
    <name type="scientific">Pseudoscardovia suis</name>
    <dbReference type="NCBI Taxonomy" id="987063"/>
    <lineage>
        <taxon>Bacteria</taxon>
        <taxon>Bacillati</taxon>
        <taxon>Actinomycetota</taxon>
        <taxon>Actinomycetes</taxon>
        <taxon>Bifidobacteriales</taxon>
        <taxon>Bifidobacteriaceae</taxon>
        <taxon>Pseudoscardovia</taxon>
    </lineage>
</organism>
<dbReference type="Pfam" id="PF16450">
    <property type="entry name" value="Prot_ATP_ID_OB_C"/>
    <property type="match status" value="1"/>
</dbReference>
<evidence type="ECO:0000256" key="4">
    <source>
        <dbReference type="RuleBase" id="RU003651"/>
    </source>
</evidence>
<dbReference type="SMART" id="SM00382">
    <property type="entry name" value="AAA"/>
    <property type="match status" value="1"/>
</dbReference>
<dbReference type="Gene3D" id="1.10.8.60">
    <property type="match status" value="1"/>
</dbReference>
<dbReference type="PANTHER" id="PTHR23077">
    <property type="entry name" value="AAA-FAMILY ATPASE"/>
    <property type="match status" value="1"/>
</dbReference>
<dbReference type="InterPro" id="IPR041626">
    <property type="entry name" value="Prot_ATP_ID_OB_N"/>
</dbReference>
<dbReference type="OrthoDB" id="9809379at2"/>
<dbReference type="Proteomes" id="UP000216454">
    <property type="component" value="Unassembled WGS sequence"/>
</dbReference>
<dbReference type="GO" id="GO:0000502">
    <property type="term" value="C:proteasome complex"/>
    <property type="evidence" value="ECO:0007669"/>
    <property type="project" value="InterPro"/>
</dbReference>
<keyword evidence="7" id="KW-1185">Reference proteome</keyword>
<dbReference type="PANTHER" id="PTHR23077:SF144">
    <property type="entry name" value="PROTEASOME-ASSOCIATED ATPASE"/>
    <property type="match status" value="1"/>
</dbReference>
<dbReference type="GO" id="GO:0019941">
    <property type="term" value="P:modification-dependent protein catabolic process"/>
    <property type="evidence" value="ECO:0007669"/>
    <property type="project" value="InterPro"/>
</dbReference>